<gene>
    <name evidence="2" type="ORF">B0J12DRAFT_790476</name>
</gene>
<name>A0ABQ8FSF6_9PEZI</name>
<accession>A0ABQ8FSF6</accession>
<evidence type="ECO:0000313" key="3">
    <source>
        <dbReference type="Proteomes" id="UP000774617"/>
    </source>
</evidence>
<dbReference type="Proteomes" id="UP000774617">
    <property type="component" value="Unassembled WGS sequence"/>
</dbReference>
<feature type="compositionally biased region" description="Basic and acidic residues" evidence="1">
    <location>
        <begin position="131"/>
        <end position="140"/>
    </location>
</feature>
<proteinExistence type="predicted"/>
<keyword evidence="3" id="KW-1185">Reference proteome</keyword>
<protein>
    <recommendedName>
        <fullName evidence="4">MADS-box domain-containing protein</fullName>
    </recommendedName>
</protein>
<reference evidence="2 3" key="1">
    <citation type="journal article" date="2021" name="Nat. Commun.">
        <title>Genetic determinants of endophytism in the Arabidopsis root mycobiome.</title>
        <authorList>
            <person name="Mesny F."/>
            <person name="Miyauchi S."/>
            <person name="Thiergart T."/>
            <person name="Pickel B."/>
            <person name="Atanasova L."/>
            <person name="Karlsson M."/>
            <person name="Huettel B."/>
            <person name="Barry K.W."/>
            <person name="Haridas S."/>
            <person name="Chen C."/>
            <person name="Bauer D."/>
            <person name="Andreopoulos W."/>
            <person name="Pangilinan J."/>
            <person name="LaButti K."/>
            <person name="Riley R."/>
            <person name="Lipzen A."/>
            <person name="Clum A."/>
            <person name="Drula E."/>
            <person name="Henrissat B."/>
            <person name="Kohler A."/>
            <person name="Grigoriev I.V."/>
            <person name="Martin F.M."/>
            <person name="Hacquard S."/>
        </authorList>
    </citation>
    <scope>NUCLEOTIDE SEQUENCE [LARGE SCALE GENOMIC DNA]</scope>
    <source>
        <strain evidence="2 3">MPI-SDFR-AT-0080</strain>
    </source>
</reference>
<comment type="caution">
    <text evidence="2">The sequence shown here is derived from an EMBL/GenBank/DDBJ whole genome shotgun (WGS) entry which is preliminary data.</text>
</comment>
<sequence length="140" mass="16055">MLIYYAGNTHLPRTEESMRISAVMDSKPTRAWKERYRKRIMNFLRRAHEIAAQFGADIYVVAYKDGKYYAFSSSDRDGWPPTAEQIKKALPPAVVKKPDDFPVFKSDQRSGRPPALPTLRKPPSMALARSGPEERNQWAL</sequence>
<feature type="compositionally biased region" description="Basic and acidic residues" evidence="1">
    <location>
        <begin position="98"/>
        <end position="110"/>
    </location>
</feature>
<evidence type="ECO:0000256" key="1">
    <source>
        <dbReference type="SAM" id="MobiDB-lite"/>
    </source>
</evidence>
<dbReference type="EMBL" id="JAGTJR010000064">
    <property type="protein sequence ID" value="KAH7021728.1"/>
    <property type="molecule type" value="Genomic_DNA"/>
</dbReference>
<feature type="region of interest" description="Disordered" evidence="1">
    <location>
        <begin position="98"/>
        <end position="140"/>
    </location>
</feature>
<organism evidence="2 3">
    <name type="scientific">Macrophomina phaseolina</name>
    <dbReference type="NCBI Taxonomy" id="35725"/>
    <lineage>
        <taxon>Eukaryota</taxon>
        <taxon>Fungi</taxon>
        <taxon>Dikarya</taxon>
        <taxon>Ascomycota</taxon>
        <taxon>Pezizomycotina</taxon>
        <taxon>Dothideomycetes</taxon>
        <taxon>Dothideomycetes incertae sedis</taxon>
        <taxon>Botryosphaeriales</taxon>
        <taxon>Botryosphaeriaceae</taxon>
        <taxon>Macrophomina</taxon>
    </lineage>
</organism>
<evidence type="ECO:0008006" key="4">
    <source>
        <dbReference type="Google" id="ProtNLM"/>
    </source>
</evidence>
<evidence type="ECO:0000313" key="2">
    <source>
        <dbReference type="EMBL" id="KAH7021728.1"/>
    </source>
</evidence>